<evidence type="ECO:0000313" key="5">
    <source>
        <dbReference type="RefSeq" id="XP_018008476.1"/>
    </source>
</evidence>
<name>A0A8B7N3R5_HYAAZ</name>
<evidence type="ECO:0000256" key="2">
    <source>
        <dbReference type="SAM" id="SignalP"/>
    </source>
</evidence>
<evidence type="ECO:0000313" key="4">
    <source>
        <dbReference type="Proteomes" id="UP000694843"/>
    </source>
</evidence>
<protein>
    <submittedName>
        <fullName evidence="5">Uncharacterized protein LOC108666168 isoform X1</fullName>
    </submittedName>
</protein>
<feature type="region of interest" description="Disordered" evidence="1">
    <location>
        <begin position="559"/>
        <end position="585"/>
    </location>
</feature>
<feature type="region of interest" description="Disordered" evidence="1">
    <location>
        <begin position="23"/>
        <end position="86"/>
    </location>
</feature>
<dbReference type="Proteomes" id="UP000694843">
    <property type="component" value="Unplaced"/>
</dbReference>
<feature type="domain" description="C-type lectin" evidence="3">
    <location>
        <begin position="293"/>
        <end position="387"/>
    </location>
</feature>
<accession>A0A8B7N3R5</accession>
<gene>
    <name evidence="5" type="primary">LOC108666168</name>
</gene>
<feature type="compositionally biased region" description="Polar residues" evidence="1">
    <location>
        <begin position="233"/>
        <end position="251"/>
    </location>
</feature>
<dbReference type="KEGG" id="hazt:108666168"/>
<dbReference type="InterPro" id="IPR016187">
    <property type="entry name" value="CTDL_fold"/>
</dbReference>
<feature type="chain" id="PRO_5034734102" evidence="2">
    <location>
        <begin position="21"/>
        <end position="626"/>
    </location>
</feature>
<dbReference type="PROSITE" id="PS50041">
    <property type="entry name" value="C_TYPE_LECTIN_2"/>
    <property type="match status" value="1"/>
</dbReference>
<feature type="compositionally biased region" description="Polar residues" evidence="1">
    <location>
        <begin position="23"/>
        <end position="36"/>
    </location>
</feature>
<feature type="compositionally biased region" description="Low complexity" evidence="1">
    <location>
        <begin position="273"/>
        <end position="283"/>
    </location>
</feature>
<feature type="region of interest" description="Disordered" evidence="1">
    <location>
        <begin position="119"/>
        <end position="140"/>
    </location>
</feature>
<feature type="signal peptide" evidence="2">
    <location>
        <begin position="1"/>
        <end position="20"/>
    </location>
</feature>
<keyword evidence="4" id="KW-1185">Reference proteome</keyword>
<dbReference type="OrthoDB" id="2142683at2759"/>
<dbReference type="InterPro" id="IPR001304">
    <property type="entry name" value="C-type_lectin-like"/>
</dbReference>
<feature type="compositionally biased region" description="Polar residues" evidence="1">
    <location>
        <begin position="70"/>
        <end position="84"/>
    </location>
</feature>
<evidence type="ECO:0000256" key="1">
    <source>
        <dbReference type="SAM" id="MobiDB-lite"/>
    </source>
</evidence>
<reference evidence="5" key="1">
    <citation type="submission" date="2025-08" db="UniProtKB">
        <authorList>
            <consortium name="RefSeq"/>
        </authorList>
    </citation>
    <scope>IDENTIFICATION</scope>
    <source>
        <tissue evidence="5">Whole organism</tissue>
    </source>
</reference>
<keyword evidence="2" id="KW-0732">Signal</keyword>
<dbReference type="GeneID" id="108666168"/>
<organism evidence="4 5">
    <name type="scientific">Hyalella azteca</name>
    <name type="common">Amphipod</name>
    <dbReference type="NCBI Taxonomy" id="294128"/>
    <lineage>
        <taxon>Eukaryota</taxon>
        <taxon>Metazoa</taxon>
        <taxon>Ecdysozoa</taxon>
        <taxon>Arthropoda</taxon>
        <taxon>Crustacea</taxon>
        <taxon>Multicrustacea</taxon>
        <taxon>Malacostraca</taxon>
        <taxon>Eumalacostraca</taxon>
        <taxon>Peracarida</taxon>
        <taxon>Amphipoda</taxon>
        <taxon>Senticaudata</taxon>
        <taxon>Talitrida</taxon>
        <taxon>Talitroidea</taxon>
        <taxon>Hyalellidae</taxon>
        <taxon>Hyalella</taxon>
    </lineage>
</organism>
<evidence type="ECO:0000259" key="3">
    <source>
        <dbReference type="PROSITE" id="PS50041"/>
    </source>
</evidence>
<feature type="region of interest" description="Disordered" evidence="1">
    <location>
        <begin position="229"/>
        <end position="283"/>
    </location>
</feature>
<dbReference type="RefSeq" id="XP_018008476.1">
    <property type="nucleotide sequence ID" value="XM_018152987.2"/>
</dbReference>
<dbReference type="InterPro" id="IPR016186">
    <property type="entry name" value="C-type_lectin-like/link_sf"/>
</dbReference>
<dbReference type="SUPFAM" id="SSF56436">
    <property type="entry name" value="C-type lectin-like"/>
    <property type="match status" value="1"/>
</dbReference>
<dbReference type="AlphaFoldDB" id="A0A8B7N3R5"/>
<sequence length="626" mass="68859">MYTPIYIFLCACFVFPNIRAQSTSPPDRQNFSSSQEDPAGTWSGSFFPPGNQAAGYQYPDGTGYPYSDPPGSQNQNSSGFQISDTPGFKTQVIPGYQFPDTRLFQIPGVSGYQYPGSQGKIITGTQDPGQPPVNSISGGRPGLYRPNSGYRPPSNYPPFSGYPPPGYFPQGALPSQGAAPPTEYDKIVAILSLFAEGIEELSGRIASLEKMQAEFLVYKKKVDEIANREDLSGSESTAVNRVGTPNQTDQNNQEKDEKKSTAKPKPTKPNKPPSTSTTNYPYPKSCPTNFERIGAECFYISSRSYKRLSWQDAQAACSAMDAILADPDTEREVSSLSGYLGQFSSTASYSFWLGALYPGISWRWIFSGAEVPLTPALWTYSSDSSNPVARQAPVDDVPHLLYLRHYLQSNGQSQAPLVKMLENITSAIGEETVARFVAEDHESKKILERMDLGFNPFDSDAANYRRYDAQAPSIASQFRAQGRIYPSPLENFFNPLFSFFNPARPNRGSTLTSMIDSIKFALGTTREAKARPMIEPTTTTTTPFSPPATTIVTVTRALSSGSVQEDDNNDGKSDLTSNRSGRRSKPWDTALGRCLSLQSVYENERSVFKYAAGPCGYEKYFICKKM</sequence>
<feature type="compositionally biased region" description="Polar residues" evidence="1">
    <location>
        <begin position="123"/>
        <end position="137"/>
    </location>
</feature>
<proteinExistence type="predicted"/>
<dbReference type="Gene3D" id="3.10.100.10">
    <property type="entry name" value="Mannose-Binding Protein A, subunit A"/>
    <property type="match status" value="1"/>
</dbReference>